<evidence type="ECO:0000313" key="3">
    <source>
        <dbReference type="EMBL" id="ROW15678.1"/>
    </source>
</evidence>
<organism evidence="3 4">
    <name type="scientific">Cytospora leucostoma</name>
    <dbReference type="NCBI Taxonomy" id="1230097"/>
    <lineage>
        <taxon>Eukaryota</taxon>
        <taxon>Fungi</taxon>
        <taxon>Dikarya</taxon>
        <taxon>Ascomycota</taxon>
        <taxon>Pezizomycotina</taxon>
        <taxon>Sordariomycetes</taxon>
        <taxon>Sordariomycetidae</taxon>
        <taxon>Diaporthales</taxon>
        <taxon>Cytosporaceae</taxon>
        <taxon>Cytospora</taxon>
    </lineage>
</organism>
<dbReference type="STRING" id="1230097.A0A423XHU7"/>
<evidence type="ECO:0000313" key="4">
    <source>
        <dbReference type="Proteomes" id="UP000285146"/>
    </source>
</evidence>
<dbReference type="AlphaFoldDB" id="A0A423XHU7"/>
<dbReference type="InterPro" id="IPR043837">
    <property type="entry name" value="Mtf2-like_C"/>
</dbReference>
<accession>A0A423XHU7</accession>
<evidence type="ECO:0000256" key="1">
    <source>
        <dbReference type="SAM" id="MobiDB-lite"/>
    </source>
</evidence>
<dbReference type="Pfam" id="PF19189">
    <property type="entry name" value="Mtf2"/>
    <property type="match status" value="1"/>
</dbReference>
<feature type="region of interest" description="Disordered" evidence="1">
    <location>
        <begin position="95"/>
        <end position="118"/>
    </location>
</feature>
<sequence>MSATLTPFLYHTRTLYRLARTGNAIPTYLARSRLHTTPHRNGRRPRDLNKDPIPFELPPELAYHNPDPSEEDGDPRQSTITPTEREAFERIFREIADRGTSPAVPKTQPNQNGAEASEGPSFLQALQQDVNFDVNTIMQHAAEKYSHTEPGIRGLDPLSPLESTYSASEREQALLRFPPSLRRAARYAFGSMESVSGTAVTTEGGGKEQLGLEDGGQQDVEEEDAVEAVQTKGRLAKTVALESKRREERLRVLAMLESAESDFEIWDIMEREVFPLVEKLGIAEVPQAPLAASPKPLKKAKRGKKKTVDVEPEAEEVPEPAQSPKATLSMEIYGPIYPMLVLDGLRLLDSKFSRPSPLAFSLLPRIKQLGLASYVLGVSTSFYNRLMATLWRRFGDAAGVMALLEEMRHAGLYFDENTKSIVHGIQAVFSFHAARGDYGEFPRRLMNMPEYEPIVAMRLSHWSSQINKSIQERKGTSGA</sequence>
<dbReference type="InterPro" id="IPR040009">
    <property type="entry name" value="Mtf2/C5D6.12-like"/>
</dbReference>
<dbReference type="PANTHER" id="PTHR39468:SF1">
    <property type="entry name" value="MTF2-LIKE C-TERMINAL DOMAIN-CONTAINING PROTEIN"/>
    <property type="match status" value="1"/>
</dbReference>
<protein>
    <recommendedName>
        <fullName evidence="2">Mtf2-like C-terminal domain-containing protein</fullName>
    </recommendedName>
</protein>
<dbReference type="PANTHER" id="PTHR39468">
    <property type="entry name" value="CHROMOSOME 7, WHOLE GENOME SHOTGUN SEQUENCE"/>
    <property type="match status" value="1"/>
</dbReference>
<reference evidence="3 4" key="1">
    <citation type="submission" date="2015-09" db="EMBL/GenBank/DDBJ databases">
        <title>Host preference determinants of Valsa canker pathogens revealed by comparative genomics.</title>
        <authorList>
            <person name="Yin Z."/>
            <person name="Huang L."/>
        </authorList>
    </citation>
    <scope>NUCLEOTIDE SEQUENCE [LARGE SCALE GENOMIC DNA]</scope>
    <source>
        <strain evidence="3 4">SXYLt</strain>
    </source>
</reference>
<comment type="caution">
    <text evidence="3">The sequence shown here is derived from an EMBL/GenBank/DDBJ whole genome shotgun (WGS) entry which is preliminary data.</text>
</comment>
<keyword evidence="4" id="KW-1185">Reference proteome</keyword>
<feature type="compositionally biased region" description="Basic residues" evidence="1">
    <location>
        <begin position="296"/>
        <end position="305"/>
    </location>
</feature>
<feature type="region of interest" description="Disordered" evidence="1">
    <location>
        <begin position="294"/>
        <end position="322"/>
    </location>
</feature>
<feature type="region of interest" description="Disordered" evidence="1">
    <location>
        <begin position="197"/>
        <end position="218"/>
    </location>
</feature>
<dbReference type="Proteomes" id="UP000285146">
    <property type="component" value="Unassembled WGS sequence"/>
</dbReference>
<proteinExistence type="predicted"/>
<dbReference type="EMBL" id="LKEB01000008">
    <property type="protein sequence ID" value="ROW15678.1"/>
    <property type="molecule type" value="Genomic_DNA"/>
</dbReference>
<gene>
    <name evidence="3" type="ORF">VPNG_02171</name>
</gene>
<feature type="region of interest" description="Disordered" evidence="1">
    <location>
        <begin position="29"/>
        <end position="82"/>
    </location>
</feature>
<dbReference type="InParanoid" id="A0A423XHU7"/>
<name>A0A423XHU7_9PEZI</name>
<dbReference type="OrthoDB" id="2444174at2759"/>
<evidence type="ECO:0000259" key="2">
    <source>
        <dbReference type="Pfam" id="PF19189"/>
    </source>
</evidence>
<feature type="domain" description="Mtf2-like C-terminal" evidence="2">
    <location>
        <begin position="256"/>
        <end position="426"/>
    </location>
</feature>
<dbReference type="GO" id="GO:0005739">
    <property type="term" value="C:mitochondrion"/>
    <property type="evidence" value="ECO:0007669"/>
    <property type="project" value="InterPro"/>
</dbReference>
<feature type="compositionally biased region" description="Basic residues" evidence="1">
    <location>
        <begin position="32"/>
        <end position="43"/>
    </location>
</feature>